<evidence type="ECO:0000313" key="5">
    <source>
        <dbReference type="EnsemblMetazoa" id="ASTEI10562-PA"/>
    </source>
</evidence>
<feature type="compositionally biased region" description="Basic and acidic residues" evidence="2">
    <location>
        <begin position="796"/>
        <end position="811"/>
    </location>
</feature>
<dbReference type="Pfam" id="PF15927">
    <property type="entry name" value="Casc1_N"/>
    <property type="match status" value="1"/>
</dbReference>
<evidence type="ECO:0000259" key="4">
    <source>
        <dbReference type="Pfam" id="PF15927"/>
    </source>
</evidence>
<accession>A0A182YQ26</accession>
<feature type="region of interest" description="Disordered" evidence="2">
    <location>
        <begin position="660"/>
        <end position="680"/>
    </location>
</feature>
<evidence type="ECO:0000313" key="6">
    <source>
        <dbReference type="Proteomes" id="UP000076408"/>
    </source>
</evidence>
<dbReference type="GO" id="GO:0008017">
    <property type="term" value="F:microtubule binding"/>
    <property type="evidence" value="ECO:0007669"/>
    <property type="project" value="TreeGrafter"/>
</dbReference>
<dbReference type="VEuPathDB" id="VectorBase:ASTEI20_031595"/>
<dbReference type="InterPro" id="IPR023247">
    <property type="entry name" value="IC97/Dnai7-like"/>
</dbReference>
<feature type="domain" description="CASC1 C-terminal" evidence="3">
    <location>
        <begin position="886"/>
        <end position="1111"/>
    </location>
</feature>
<evidence type="ECO:0000256" key="1">
    <source>
        <dbReference type="ARBA" id="ARBA00024332"/>
    </source>
</evidence>
<dbReference type="InterPro" id="IPR031826">
    <property type="entry name" value="IC97/Casc1_N"/>
</dbReference>
<dbReference type="VEuPathDB" id="VectorBase:ASTEI10562"/>
<dbReference type="Pfam" id="PF12366">
    <property type="entry name" value="Casc1_C"/>
    <property type="match status" value="1"/>
</dbReference>
<dbReference type="VEuPathDB" id="VectorBase:ASTE005977"/>
<sequence length="1164" mass="133585">MPKKAKSPKISPEELLEALRQAEAERWAEQQEQFREKVALEQKEYNQRRMLLVESVKLFRRLEKAAHDHGRQLADRKEWTDFLSCRTAPNPTSPPELRECLFRWVFQQEAQEKSSVSWTLAADERSPLTQDPARKRNTRKDLRETFRNIGEIYLPTICEALAVLESIQDSGAVQKADYAVAEEVATVRDEIRKFISDSLDRMTFRIGSNITRDMETLDPVMSDFQFQADNVLAMYLWSFRPVPLAPDYNLLMKVIDMVPLRLVLHRPPALELKDCLIRGLWQEFDHYSNMDPTHTIPPLDPTPELIAAQEAEWNERQEVRRKRLTALRKLREGYESEERRKQAEAEALEAQKGGPGAGKDAKAAAPKPAKPAKGKTGKAPKQPPVPDAVPAVITDETEVDIDGEFEQQEGDRFWATLAVVSPKSLPLRQGYINLREYAIVGGVFKLARFDKLPQPVELRPDFIYTNVPVGLKLTEKGFRACAESDELIKIELQLPGHCHWWEEPTVCCWEPWEESEPFTQLQPEVQQFHLKYDETEAHKATLLFAAPDHRRARTLMMEPKLLQDFSLTEVPMELRLHYLIREHLLPRVPQGYRFRAELKRLYTLLTERAARRKARDREQMARDGMMQKYDQFLTKCHQAHGGPSMLLSEMRLPIDSDIDIGEDSDADGRHSTVEGASEDQLQEMDEKLQQFSLAPLDGARYLHPPVPLCQPLIIGRYDGSETSITELEQEMEALVQRMESPNAMLDSDSNERLCRMFSTFLALLEYLREKERPHFPALRPDEDEAVGHPSSARPTLDLEKQRKRRQFEIRTTKKYPLGLGTARTRTLSGASDASCPLEDKKKRKRKKSLDSGKAQRGELALALAGTSEQGSSQESHLSLIEHEPGRWSTMPIHSQSFDPDRRLLTFYTDRLGVYGLAARKYCNIPFVHWDIRRHGRVAGLTTAVTLSTKFLRIVFYVTSQGFRVELQEHGKRDAKKLTEDAPPAPVFPTDGTFTLEELEKFLHRINVHVFPQVDTCFYVAGLEPTASPKHPSMETHNLRCLGVFCLTHNFQQCLWNRYANRRTSLVLSRELIEGRNEPEFGTVMITPLKSQHVEVEELCSDSLEEILLAFHPRPEEQSQYNADCYGLLKDGLEEPSRKVLAKTPPLLQWNVGQLLQKLRLLSYS</sequence>
<organism evidence="5 6">
    <name type="scientific">Anopheles stephensi</name>
    <name type="common">Indo-Pakistan malaria mosquito</name>
    <dbReference type="NCBI Taxonomy" id="30069"/>
    <lineage>
        <taxon>Eukaryota</taxon>
        <taxon>Metazoa</taxon>
        <taxon>Ecdysozoa</taxon>
        <taxon>Arthropoda</taxon>
        <taxon>Hexapoda</taxon>
        <taxon>Insecta</taxon>
        <taxon>Pterygota</taxon>
        <taxon>Neoptera</taxon>
        <taxon>Endopterygota</taxon>
        <taxon>Diptera</taxon>
        <taxon>Nematocera</taxon>
        <taxon>Culicoidea</taxon>
        <taxon>Culicidae</taxon>
        <taxon>Anophelinae</taxon>
        <taxon>Anopheles</taxon>
    </lineage>
</organism>
<evidence type="ECO:0000259" key="3">
    <source>
        <dbReference type="Pfam" id="PF12366"/>
    </source>
</evidence>
<feature type="compositionally biased region" description="Basic and acidic residues" evidence="2">
    <location>
        <begin position="333"/>
        <end position="344"/>
    </location>
</feature>
<dbReference type="EnsemblMetazoa" id="ASTEI10562-RA">
    <property type="protein sequence ID" value="ASTEI10562-PA"/>
    <property type="gene ID" value="ASTEI10562"/>
</dbReference>
<reference evidence="5" key="2">
    <citation type="submission" date="2020-05" db="UniProtKB">
        <authorList>
            <consortium name="EnsemblMetazoa"/>
        </authorList>
    </citation>
    <scope>IDENTIFICATION</scope>
    <source>
        <strain evidence="5">Indian</strain>
    </source>
</reference>
<comment type="similarity">
    <text evidence="1">Belongs to the DNAI7 family.</text>
</comment>
<proteinExistence type="inferred from homology"/>
<evidence type="ECO:0008006" key="7">
    <source>
        <dbReference type="Google" id="ProtNLM"/>
    </source>
</evidence>
<protein>
    <recommendedName>
        <fullName evidence="7">IC97/Casc1 N-terminal domain-containing protein</fullName>
    </recommendedName>
</protein>
<evidence type="ECO:0000256" key="2">
    <source>
        <dbReference type="SAM" id="MobiDB-lite"/>
    </source>
</evidence>
<reference evidence="6" key="1">
    <citation type="journal article" date="2014" name="Genome Biol.">
        <title>Genome analysis of a major urban malaria vector mosquito, Anopheles stephensi.</title>
        <authorList>
            <person name="Jiang X."/>
            <person name="Peery A."/>
            <person name="Hall A.B."/>
            <person name="Sharma A."/>
            <person name="Chen X.G."/>
            <person name="Waterhouse R.M."/>
            <person name="Komissarov A."/>
            <person name="Riehle M.M."/>
            <person name="Shouche Y."/>
            <person name="Sharakhova M.V."/>
            <person name="Lawson D."/>
            <person name="Pakpour N."/>
            <person name="Arensburger P."/>
            <person name="Davidson V.L."/>
            <person name="Eiglmeier K."/>
            <person name="Emrich S."/>
            <person name="George P."/>
            <person name="Kennedy R.C."/>
            <person name="Mane S.P."/>
            <person name="Maslen G."/>
            <person name="Oringanje C."/>
            <person name="Qi Y."/>
            <person name="Settlage R."/>
            <person name="Tojo M."/>
            <person name="Tubio J.M."/>
            <person name="Unger M.F."/>
            <person name="Wang B."/>
            <person name="Vernick K.D."/>
            <person name="Ribeiro J.M."/>
            <person name="James A.A."/>
            <person name="Michel K."/>
            <person name="Riehle M.A."/>
            <person name="Luckhart S."/>
            <person name="Sharakhov I.V."/>
            <person name="Tu Z."/>
        </authorList>
    </citation>
    <scope>NUCLEOTIDE SEQUENCE [LARGE SCALE GENOMIC DNA]</scope>
    <source>
        <strain evidence="6">Indian</strain>
    </source>
</reference>
<dbReference type="InterPro" id="IPR022110">
    <property type="entry name" value="CASC1_C"/>
</dbReference>
<dbReference type="PANTHER" id="PTHR20929">
    <property type="entry name" value="LUNG ADENOMA SUSCEPTIBILITY 1-RELATED"/>
    <property type="match status" value="1"/>
</dbReference>
<dbReference type="OMA" id="CEPWAMD"/>
<dbReference type="Proteomes" id="UP000076408">
    <property type="component" value="Unassembled WGS sequence"/>
</dbReference>
<feature type="region of interest" description="Disordered" evidence="2">
    <location>
        <begin position="777"/>
        <end position="855"/>
    </location>
</feature>
<name>A0A182YQ26_ANOST</name>
<dbReference type="GO" id="GO:0048487">
    <property type="term" value="F:beta-tubulin binding"/>
    <property type="evidence" value="ECO:0007669"/>
    <property type="project" value="TreeGrafter"/>
</dbReference>
<keyword evidence="6" id="KW-1185">Reference proteome</keyword>
<dbReference type="AlphaFoldDB" id="A0A182YQ26"/>
<feature type="region of interest" description="Disordered" evidence="2">
    <location>
        <begin position="333"/>
        <end position="391"/>
    </location>
</feature>
<dbReference type="PANTHER" id="PTHR20929:SF11">
    <property type="entry name" value="DYNEIN AXONEMAL INTERMEDIATE CHAIN 7"/>
    <property type="match status" value="1"/>
</dbReference>
<feature type="domain" description="IC97/Casc1 N-terminal" evidence="4">
    <location>
        <begin position="21"/>
        <end position="237"/>
    </location>
</feature>